<keyword evidence="6" id="KW-0378">Hydrolase</keyword>
<dbReference type="Proteomes" id="UP001431656">
    <property type="component" value="Chromosome"/>
</dbReference>
<dbReference type="AlphaFoldDB" id="A0AAN0KHT4"/>
<dbReference type="NCBIfam" id="TIGR01460">
    <property type="entry name" value="HAD-SF-IIA"/>
    <property type="match status" value="1"/>
</dbReference>
<reference evidence="6" key="1">
    <citation type="journal article" date="2024" name="Int. J. Syst. Evol. Microbiol.">
        <title>Brooklawnia propionicigenes sp. nov., a facultatively anaerobic, propionate-producing bacterium isolated from a methanogenic reactor treating waste from cattle farms.</title>
        <authorList>
            <person name="Akita Y."/>
            <person name="Ueki A."/>
            <person name="Tonouchi A."/>
            <person name="Sugawara Y."/>
            <person name="Honma S."/>
            <person name="Kaku N."/>
            <person name="Ueki K."/>
        </authorList>
    </citation>
    <scope>NUCLEOTIDE SEQUENCE</scope>
    <source>
        <strain evidence="6">SH051</strain>
    </source>
</reference>
<evidence type="ECO:0000256" key="2">
    <source>
        <dbReference type="ARBA" id="ARBA00007958"/>
    </source>
</evidence>
<dbReference type="InterPro" id="IPR006357">
    <property type="entry name" value="HAD-SF_hydro_IIA"/>
</dbReference>
<dbReference type="PANTHER" id="PTHR19288">
    <property type="entry name" value="4-NITROPHENYLPHOSPHATASE-RELATED"/>
    <property type="match status" value="1"/>
</dbReference>
<accession>A0AAN0KHT4</accession>
<keyword evidence="7" id="KW-1185">Reference proteome</keyword>
<dbReference type="SUPFAM" id="SSF56784">
    <property type="entry name" value="HAD-like"/>
    <property type="match status" value="1"/>
</dbReference>
<evidence type="ECO:0000256" key="4">
    <source>
        <dbReference type="ARBA" id="ARBA00022842"/>
    </source>
</evidence>
<dbReference type="InterPro" id="IPR023214">
    <property type="entry name" value="HAD_sf"/>
</dbReference>
<dbReference type="InterPro" id="IPR036412">
    <property type="entry name" value="HAD-like_sf"/>
</dbReference>
<keyword evidence="3" id="KW-0479">Metal-binding</keyword>
<name>A0AAN0KHT4_9ACTN</name>
<dbReference type="PANTHER" id="PTHR19288:SF46">
    <property type="entry name" value="HALOACID DEHALOGENASE-LIKE HYDROLASE DOMAIN-CONTAINING PROTEIN 2"/>
    <property type="match status" value="1"/>
</dbReference>
<comment type="cofactor">
    <cofactor evidence="1">
        <name>Mg(2+)</name>
        <dbReference type="ChEBI" id="CHEBI:18420"/>
    </cofactor>
</comment>
<evidence type="ECO:0000256" key="1">
    <source>
        <dbReference type="ARBA" id="ARBA00001946"/>
    </source>
</evidence>
<dbReference type="KEGG" id="broo:brsh051_29190"/>
<protein>
    <recommendedName>
        <fullName evidence="5">Haloacid dehalogenase-like hydrolase domain-containing protein 2</fullName>
    </recommendedName>
</protein>
<dbReference type="EMBL" id="AP028056">
    <property type="protein sequence ID" value="BEH03638.1"/>
    <property type="molecule type" value="Genomic_DNA"/>
</dbReference>
<comment type="similarity">
    <text evidence="2">Belongs to the HAD-like hydrolase superfamily.</text>
</comment>
<evidence type="ECO:0000313" key="6">
    <source>
        <dbReference type="EMBL" id="BEH03638.1"/>
    </source>
</evidence>
<organism evidence="6 7">
    <name type="scientific">Brooklawnia propionicigenes</name>
    <dbReference type="NCBI Taxonomy" id="3041175"/>
    <lineage>
        <taxon>Bacteria</taxon>
        <taxon>Bacillati</taxon>
        <taxon>Actinomycetota</taxon>
        <taxon>Actinomycetes</taxon>
        <taxon>Propionibacteriales</taxon>
        <taxon>Propionibacteriaceae</taxon>
        <taxon>Brooklawnia</taxon>
    </lineage>
</organism>
<dbReference type="NCBIfam" id="TIGR01458">
    <property type="entry name" value="HAD-SF-IIA-hyp3"/>
    <property type="match status" value="1"/>
</dbReference>
<proteinExistence type="inferred from homology"/>
<evidence type="ECO:0000256" key="5">
    <source>
        <dbReference type="ARBA" id="ARBA00039666"/>
    </source>
</evidence>
<dbReference type="InterPro" id="IPR006355">
    <property type="entry name" value="LHPP/HDHD2"/>
</dbReference>
<keyword evidence="4" id="KW-0460">Magnesium</keyword>
<evidence type="ECO:0000256" key="3">
    <source>
        <dbReference type="ARBA" id="ARBA00022723"/>
    </source>
</evidence>
<dbReference type="Gene3D" id="3.40.50.1000">
    <property type="entry name" value="HAD superfamily/HAD-like"/>
    <property type="match status" value="2"/>
</dbReference>
<dbReference type="Pfam" id="PF13344">
    <property type="entry name" value="Hydrolase_6"/>
    <property type="match status" value="1"/>
</dbReference>
<sequence>MTYPGCMHEPLEPATMQRTEPLPQRPPALLLDIDGVLVVSWQPIDGALEAIRSVRAAGTPIRMLTNTTSRSRHSVVEALRTAGFEAAEDEIVTAPIATAEYLREHFEGATAALLCSGDVTTDLATSGVDLVDLTGTDIPERTDAVVIGGAGDEFSYEALNRAFNLVLNGASLIAMHRGLSWRTSAGMQLDTGAFLTGLERASGVEATVIGKPEPAMFAAGLANLGVAPSEAVMIGDDIDADVRGAQAAGLTGVLVRTGKFRAQVLDSPGAAPDLVTDSIVSALAALGY</sequence>
<gene>
    <name evidence="6" type="ORF">brsh051_29190</name>
</gene>
<dbReference type="GO" id="GO:0016791">
    <property type="term" value="F:phosphatase activity"/>
    <property type="evidence" value="ECO:0007669"/>
    <property type="project" value="InterPro"/>
</dbReference>
<evidence type="ECO:0000313" key="7">
    <source>
        <dbReference type="Proteomes" id="UP001431656"/>
    </source>
</evidence>
<dbReference type="Pfam" id="PF13242">
    <property type="entry name" value="Hydrolase_like"/>
    <property type="match status" value="1"/>
</dbReference>
<dbReference type="GO" id="GO:0005737">
    <property type="term" value="C:cytoplasm"/>
    <property type="evidence" value="ECO:0007669"/>
    <property type="project" value="TreeGrafter"/>
</dbReference>
<dbReference type="GO" id="GO:0046872">
    <property type="term" value="F:metal ion binding"/>
    <property type="evidence" value="ECO:0007669"/>
    <property type="project" value="UniProtKB-KW"/>
</dbReference>